<dbReference type="RefSeq" id="WP_015664124.1">
    <property type="nucleotide sequence ID" value="NC_020453.1"/>
</dbReference>
<gene>
    <name evidence="2" type="ORF">S58_09780</name>
</gene>
<dbReference type="InterPro" id="IPR003646">
    <property type="entry name" value="SH3-like_bac-type"/>
</dbReference>
<name>M4Z1W5_9BRAD</name>
<dbReference type="AlphaFoldDB" id="M4Z1W5"/>
<feature type="domain" description="SH3b" evidence="1">
    <location>
        <begin position="180"/>
        <end position="235"/>
    </location>
</feature>
<dbReference type="Gene3D" id="2.30.30.40">
    <property type="entry name" value="SH3 Domains"/>
    <property type="match status" value="1"/>
</dbReference>
<organism evidence="2 3">
    <name type="scientific">Bradyrhizobium oligotrophicum S58</name>
    <dbReference type="NCBI Taxonomy" id="1245469"/>
    <lineage>
        <taxon>Bacteria</taxon>
        <taxon>Pseudomonadati</taxon>
        <taxon>Pseudomonadota</taxon>
        <taxon>Alphaproteobacteria</taxon>
        <taxon>Hyphomicrobiales</taxon>
        <taxon>Nitrobacteraceae</taxon>
        <taxon>Bradyrhizobium</taxon>
    </lineage>
</organism>
<protein>
    <recommendedName>
        <fullName evidence="1">SH3b domain-containing protein</fullName>
    </recommendedName>
</protein>
<dbReference type="PATRIC" id="fig|1245469.3.peg.1000"/>
<dbReference type="eggNOG" id="COG4991">
    <property type="taxonomic scope" value="Bacteria"/>
</dbReference>
<sequence length="254" mass="25602">MTTFTGPPADAVRNKPISDELKRVLEAAAEAAAIDTIRITSGGQDALGEGTRRTGSTRHDRGRAADLQCVVGGTTLTFTDQSAPPGILRFVTAAAAAGANGIGAGVGYMGNRTIHVGFGTSVSDHAELTWGAGGRSATAPQWLRDAAAAGWATPAPPTIAPAAAGAAAARGRYAVIARNGLKLRGGPGTNFGSEITLHAGTELEVVERSSVDPAWVRVDVQGDGLLDGYVFAAFLAPVASGPNSEDAAEPGGMS</sequence>
<evidence type="ECO:0000259" key="1">
    <source>
        <dbReference type="Pfam" id="PF08239"/>
    </source>
</evidence>
<dbReference type="STRING" id="1245469.S58_09780"/>
<dbReference type="GeneID" id="301814949"/>
<keyword evidence="3" id="KW-1185">Reference proteome</keyword>
<evidence type="ECO:0000313" key="2">
    <source>
        <dbReference type="EMBL" id="BAM86989.1"/>
    </source>
</evidence>
<dbReference type="Proteomes" id="UP000011841">
    <property type="component" value="Chromosome"/>
</dbReference>
<reference evidence="2 3" key="1">
    <citation type="journal article" date="2013" name="Appl. Environ. Microbiol.">
        <title>Genome analysis suggests that the soil oligotrophic bacterium Agromonas oligotrophica (Bradyrhizobium oligotrophicum) is a nitrogen-fixing symbiont of Aeschynomene indica.</title>
        <authorList>
            <person name="Okubo T."/>
            <person name="Fukushima S."/>
            <person name="Itakura M."/>
            <person name="Oshima K."/>
            <person name="Longtonglang A."/>
            <person name="Teaumroong N."/>
            <person name="Mitsui H."/>
            <person name="Hattori M."/>
            <person name="Hattori R."/>
            <person name="Hattori T."/>
            <person name="Minamisawa K."/>
        </authorList>
    </citation>
    <scope>NUCLEOTIDE SEQUENCE [LARGE SCALE GENOMIC DNA]</scope>
    <source>
        <strain evidence="2 3">S58</strain>
    </source>
</reference>
<accession>M4Z1W5</accession>
<dbReference type="KEGG" id="aol:S58_09780"/>
<dbReference type="HOGENOM" id="CLU_1101229_0_0_5"/>
<dbReference type="OrthoDB" id="5395100at2"/>
<dbReference type="Pfam" id="PF08239">
    <property type="entry name" value="SH3_3"/>
    <property type="match status" value="1"/>
</dbReference>
<dbReference type="EMBL" id="AP012603">
    <property type="protein sequence ID" value="BAM86989.1"/>
    <property type="molecule type" value="Genomic_DNA"/>
</dbReference>
<evidence type="ECO:0000313" key="3">
    <source>
        <dbReference type="Proteomes" id="UP000011841"/>
    </source>
</evidence>
<proteinExistence type="predicted"/>